<dbReference type="EMBL" id="JAWWNJ010000034">
    <property type="protein sequence ID" value="KAK7025068.1"/>
    <property type="molecule type" value="Genomic_DNA"/>
</dbReference>
<dbReference type="Proteomes" id="UP001362999">
    <property type="component" value="Unassembled WGS sequence"/>
</dbReference>
<dbReference type="PROSITE" id="PS50089">
    <property type="entry name" value="ZF_RING_2"/>
    <property type="match status" value="1"/>
</dbReference>
<comment type="catalytic activity">
    <reaction evidence="1">
        <text>[E2 ubiquitin-conjugating enzyme]-S-ubiquitinyl-L-cysteine + [acceptor protein]-L-lysine = [E2 ubiquitin-conjugating enzyme]-L-cysteine + [acceptor protein]-N(6)-ubiquitinyl-L-lysine.</text>
        <dbReference type="EC" id="2.3.2.31"/>
    </reaction>
</comment>
<protein>
    <recommendedName>
        <fullName evidence="3">RBR-type E3 ubiquitin transferase</fullName>
        <ecNumber evidence="3">2.3.2.31</ecNumber>
    </recommendedName>
</protein>
<evidence type="ECO:0000256" key="8">
    <source>
        <dbReference type="ARBA" id="ARBA00022786"/>
    </source>
</evidence>
<dbReference type="Gene3D" id="1.20.120.1750">
    <property type="match status" value="1"/>
</dbReference>
<accession>A0AAW0BEX1</accession>
<feature type="domain" description="RING-type" evidence="12">
    <location>
        <begin position="442"/>
        <end position="489"/>
    </location>
</feature>
<keyword evidence="6" id="KW-0677">Repeat</keyword>
<dbReference type="CDD" id="cd22584">
    <property type="entry name" value="Rcat_RBR_unk"/>
    <property type="match status" value="1"/>
</dbReference>
<gene>
    <name evidence="14" type="ORF">R3P38DRAFT_2952648</name>
</gene>
<feature type="compositionally biased region" description="Polar residues" evidence="11">
    <location>
        <begin position="379"/>
        <end position="397"/>
    </location>
</feature>
<comment type="pathway">
    <text evidence="2">Protein modification; protein ubiquitination.</text>
</comment>
<feature type="compositionally biased region" description="Low complexity" evidence="11">
    <location>
        <begin position="304"/>
        <end position="318"/>
    </location>
</feature>
<dbReference type="InterPro" id="IPR017907">
    <property type="entry name" value="Znf_RING_CS"/>
</dbReference>
<dbReference type="InterPro" id="IPR013083">
    <property type="entry name" value="Znf_RING/FYVE/PHD"/>
</dbReference>
<name>A0AAW0BEX1_9AGAR</name>
<evidence type="ECO:0000256" key="6">
    <source>
        <dbReference type="ARBA" id="ARBA00022737"/>
    </source>
</evidence>
<comment type="caution">
    <text evidence="14">The sequence shown here is derived from an EMBL/GenBank/DDBJ whole genome shotgun (WGS) entry which is preliminary data.</text>
</comment>
<dbReference type="InterPro" id="IPR054694">
    <property type="entry name" value="Parkin-like_IBR"/>
</dbReference>
<dbReference type="SMART" id="SM00184">
    <property type="entry name" value="RING"/>
    <property type="match status" value="2"/>
</dbReference>
<dbReference type="PANTHER" id="PTHR11685">
    <property type="entry name" value="RBR FAMILY RING FINGER AND IBR DOMAIN-CONTAINING"/>
    <property type="match status" value="1"/>
</dbReference>
<feature type="domain" description="RING-type" evidence="13">
    <location>
        <begin position="438"/>
        <end position="654"/>
    </location>
</feature>
<evidence type="ECO:0000313" key="15">
    <source>
        <dbReference type="Proteomes" id="UP001362999"/>
    </source>
</evidence>
<keyword evidence="7 10" id="KW-0863">Zinc-finger</keyword>
<organism evidence="14 15">
    <name type="scientific">Favolaschia claudopus</name>
    <dbReference type="NCBI Taxonomy" id="2862362"/>
    <lineage>
        <taxon>Eukaryota</taxon>
        <taxon>Fungi</taxon>
        <taxon>Dikarya</taxon>
        <taxon>Basidiomycota</taxon>
        <taxon>Agaricomycotina</taxon>
        <taxon>Agaricomycetes</taxon>
        <taxon>Agaricomycetidae</taxon>
        <taxon>Agaricales</taxon>
        <taxon>Marasmiineae</taxon>
        <taxon>Mycenaceae</taxon>
        <taxon>Favolaschia</taxon>
    </lineage>
</organism>
<evidence type="ECO:0000256" key="4">
    <source>
        <dbReference type="ARBA" id="ARBA00022679"/>
    </source>
</evidence>
<evidence type="ECO:0000256" key="2">
    <source>
        <dbReference type="ARBA" id="ARBA00004906"/>
    </source>
</evidence>
<dbReference type="GO" id="GO:0016567">
    <property type="term" value="P:protein ubiquitination"/>
    <property type="evidence" value="ECO:0007669"/>
    <property type="project" value="InterPro"/>
</dbReference>
<dbReference type="PROSITE" id="PS51873">
    <property type="entry name" value="TRIAD"/>
    <property type="match status" value="1"/>
</dbReference>
<evidence type="ECO:0000259" key="12">
    <source>
        <dbReference type="PROSITE" id="PS50089"/>
    </source>
</evidence>
<feature type="compositionally biased region" description="Polar residues" evidence="11">
    <location>
        <begin position="324"/>
        <end position="344"/>
    </location>
</feature>
<dbReference type="InterPro" id="IPR044066">
    <property type="entry name" value="TRIAD_supradom"/>
</dbReference>
<keyword evidence="5" id="KW-0479">Metal-binding</keyword>
<evidence type="ECO:0000256" key="5">
    <source>
        <dbReference type="ARBA" id="ARBA00022723"/>
    </source>
</evidence>
<evidence type="ECO:0000256" key="7">
    <source>
        <dbReference type="ARBA" id="ARBA00022771"/>
    </source>
</evidence>
<dbReference type="SUPFAM" id="SSF57850">
    <property type="entry name" value="RING/U-box"/>
    <property type="match status" value="2"/>
</dbReference>
<dbReference type="InterPro" id="IPR031127">
    <property type="entry name" value="E3_UB_ligase_RBR"/>
</dbReference>
<keyword evidence="15" id="KW-1185">Reference proteome</keyword>
<reference evidence="14 15" key="1">
    <citation type="journal article" date="2024" name="J Genomics">
        <title>Draft genome sequencing and assembly of Favolaschia claudopus CIRM-BRFM 2984 isolated from oak limbs.</title>
        <authorList>
            <person name="Navarro D."/>
            <person name="Drula E."/>
            <person name="Chaduli D."/>
            <person name="Cazenave R."/>
            <person name="Ahrendt S."/>
            <person name="Wang J."/>
            <person name="Lipzen A."/>
            <person name="Daum C."/>
            <person name="Barry K."/>
            <person name="Grigoriev I.V."/>
            <person name="Favel A."/>
            <person name="Rosso M.N."/>
            <person name="Martin F."/>
        </authorList>
    </citation>
    <scope>NUCLEOTIDE SEQUENCE [LARGE SCALE GENOMIC DNA]</scope>
    <source>
        <strain evidence="14 15">CIRM-BRFM 2984</strain>
    </source>
</reference>
<dbReference type="PROSITE" id="PS00518">
    <property type="entry name" value="ZF_RING_1"/>
    <property type="match status" value="1"/>
</dbReference>
<dbReference type="Pfam" id="PF13639">
    <property type="entry name" value="zf-RING_2"/>
    <property type="match status" value="1"/>
</dbReference>
<evidence type="ECO:0000256" key="10">
    <source>
        <dbReference type="PROSITE-ProRule" id="PRU00175"/>
    </source>
</evidence>
<evidence type="ECO:0000256" key="9">
    <source>
        <dbReference type="ARBA" id="ARBA00022833"/>
    </source>
</evidence>
<keyword evidence="9" id="KW-0862">Zinc</keyword>
<dbReference type="GO" id="GO:0061630">
    <property type="term" value="F:ubiquitin protein ligase activity"/>
    <property type="evidence" value="ECO:0007669"/>
    <property type="project" value="UniProtKB-EC"/>
</dbReference>
<proteinExistence type="predicted"/>
<dbReference type="AlphaFoldDB" id="A0AAW0BEX1"/>
<sequence length="663" mass="74029">MTRLEPEPPLMESQASGAGVSPVVEEILAGKEKIVSHPGESQYKAGGIASCGLAGLNFVRVVLGKVEEGLDGPRLLDDLLSRRTSEEVLSICHLWASNVHLEVDDIFKVMPIFKRSLTLVSSAYGEPSFSRFRSVLSELQSIPTHAAVLITRPPEIITCFKLPIYSPTGKQDVFVIFDSHPRTDYPDGAGFIINTSLDATASRLDDLLAVDSRLLTDNSLQWQTQLLANFSGHFFVAQSGTGNSVQELTEAVMESSLAALRLQAEVSDLKFQNSGLLRDRQSLETELDRWKEKYRSAQRKPESRSSPQNSRHSPSSPRRWTDDTYYTTPSKASTSAAPQPTSMSALEYFSSPANITRRRPSPESTSTQLHTQTDHRPIASTSRSSYAQAVTKKSSPNRSEDYTVAAQMQAEWDRAQHEDARHARLIAEREALQKEAQVLFDCGICFDKLPEDYVARIPKCNHAFCRECLKGYVVSKLTDKLYPIFCPMCVTENTRVEPGVIGDDLVQILGLNDDQYQVLQELQIATLSILIHCRGCLQSVFVDRAEYEEAKIVACPLPRCNYAWCKNCQQAIVMDGPKHSCDGSSELEHLMKRRGWKHCPGCRTPFQKSDGCNHMTCMSPGCNTHFCYLCGESIVRSGLQREVRSAVSGHYRRCRLFEDVAER</sequence>
<feature type="compositionally biased region" description="Polar residues" evidence="11">
    <location>
        <begin position="362"/>
        <end position="371"/>
    </location>
</feature>
<dbReference type="InterPro" id="IPR001841">
    <property type="entry name" value="Znf_RING"/>
</dbReference>
<evidence type="ECO:0000313" key="14">
    <source>
        <dbReference type="EMBL" id="KAK7025068.1"/>
    </source>
</evidence>
<evidence type="ECO:0000256" key="1">
    <source>
        <dbReference type="ARBA" id="ARBA00001798"/>
    </source>
</evidence>
<evidence type="ECO:0000256" key="3">
    <source>
        <dbReference type="ARBA" id="ARBA00012251"/>
    </source>
</evidence>
<keyword evidence="8" id="KW-0833">Ubl conjugation pathway</keyword>
<keyword evidence="4" id="KW-0808">Transferase</keyword>
<evidence type="ECO:0000259" key="13">
    <source>
        <dbReference type="PROSITE" id="PS51873"/>
    </source>
</evidence>
<feature type="region of interest" description="Disordered" evidence="11">
    <location>
        <begin position="294"/>
        <end position="401"/>
    </location>
</feature>
<dbReference type="Pfam" id="PF22605">
    <property type="entry name" value="IBR_2"/>
    <property type="match status" value="1"/>
</dbReference>
<feature type="compositionally biased region" description="Basic and acidic residues" evidence="11">
    <location>
        <begin position="294"/>
        <end position="303"/>
    </location>
</feature>
<evidence type="ECO:0000256" key="11">
    <source>
        <dbReference type="SAM" id="MobiDB-lite"/>
    </source>
</evidence>
<dbReference type="EC" id="2.3.2.31" evidence="3"/>
<dbReference type="Gene3D" id="3.30.40.10">
    <property type="entry name" value="Zinc/RING finger domain, C3HC4 (zinc finger)"/>
    <property type="match status" value="1"/>
</dbReference>
<dbReference type="GO" id="GO:0008270">
    <property type="term" value="F:zinc ion binding"/>
    <property type="evidence" value="ECO:0007669"/>
    <property type="project" value="UniProtKB-KW"/>
</dbReference>